<dbReference type="InterPro" id="IPR025997">
    <property type="entry name" value="SBP_2_dom"/>
</dbReference>
<dbReference type="SMART" id="SM00354">
    <property type="entry name" value="HTH_LACI"/>
    <property type="match status" value="1"/>
</dbReference>
<dbReference type="PANTHER" id="PTHR30146">
    <property type="entry name" value="LACI-RELATED TRANSCRIPTIONAL REPRESSOR"/>
    <property type="match status" value="1"/>
</dbReference>
<dbReference type="GO" id="GO:0003700">
    <property type="term" value="F:DNA-binding transcription factor activity"/>
    <property type="evidence" value="ECO:0007669"/>
    <property type="project" value="TreeGrafter"/>
</dbReference>
<dbReference type="EMBL" id="JADIMK010000040">
    <property type="protein sequence ID" value="MBO8455590.1"/>
    <property type="molecule type" value="Genomic_DNA"/>
</dbReference>
<accession>A0A9D9HKM8</accession>
<proteinExistence type="predicted"/>
<evidence type="ECO:0000313" key="5">
    <source>
        <dbReference type="EMBL" id="MBO8455590.1"/>
    </source>
</evidence>
<dbReference type="InterPro" id="IPR000843">
    <property type="entry name" value="HTH_LacI"/>
</dbReference>
<dbReference type="Pfam" id="PF13407">
    <property type="entry name" value="Peripla_BP_4"/>
    <property type="match status" value="1"/>
</dbReference>
<keyword evidence="2 5" id="KW-0238">DNA-binding</keyword>
<evidence type="ECO:0000259" key="4">
    <source>
        <dbReference type="PROSITE" id="PS50932"/>
    </source>
</evidence>
<dbReference type="SUPFAM" id="SSF53822">
    <property type="entry name" value="Periplasmic binding protein-like I"/>
    <property type="match status" value="1"/>
</dbReference>
<feature type="domain" description="HTH lacI-type" evidence="4">
    <location>
        <begin position="7"/>
        <end position="61"/>
    </location>
</feature>
<dbReference type="Gene3D" id="1.10.260.40">
    <property type="entry name" value="lambda repressor-like DNA-binding domains"/>
    <property type="match status" value="1"/>
</dbReference>
<protein>
    <submittedName>
        <fullName evidence="5">LacI family DNA-binding transcriptional regulator</fullName>
    </submittedName>
</protein>
<dbReference type="Gene3D" id="3.40.50.2300">
    <property type="match status" value="2"/>
</dbReference>
<dbReference type="CDD" id="cd01392">
    <property type="entry name" value="HTH_LacI"/>
    <property type="match status" value="1"/>
</dbReference>
<name>A0A9D9HKM8_9BACT</name>
<evidence type="ECO:0000256" key="1">
    <source>
        <dbReference type="ARBA" id="ARBA00023015"/>
    </source>
</evidence>
<keyword evidence="3" id="KW-0804">Transcription</keyword>
<keyword evidence="1" id="KW-0805">Transcription regulation</keyword>
<dbReference type="PROSITE" id="PS50932">
    <property type="entry name" value="HTH_LACI_2"/>
    <property type="match status" value="1"/>
</dbReference>
<dbReference type="Pfam" id="PF00356">
    <property type="entry name" value="LacI"/>
    <property type="match status" value="1"/>
</dbReference>
<dbReference type="InterPro" id="IPR010982">
    <property type="entry name" value="Lambda_DNA-bd_dom_sf"/>
</dbReference>
<dbReference type="SUPFAM" id="SSF47413">
    <property type="entry name" value="lambda repressor-like DNA-binding domains"/>
    <property type="match status" value="1"/>
</dbReference>
<dbReference type="InterPro" id="IPR028082">
    <property type="entry name" value="Peripla_BP_I"/>
</dbReference>
<reference evidence="5" key="2">
    <citation type="journal article" date="2021" name="PeerJ">
        <title>Extensive microbial diversity within the chicken gut microbiome revealed by metagenomics and culture.</title>
        <authorList>
            <person name="Gilroy R."/>
            <person name="Ravi A."/>
            <person name="Getino M."/>
            <person name="Pursley I."/>
            <person name="Horton D.L."/>
            <person name="Alikhan N.F."/>
            <person name="Baker D."/>
            <person name="Gharbi K."/>
            <person name="Hall N."/>
            <person name="Watson M."/>
            <person name="Adriaenssens E.M."/>
            <person name="Foster-Nyarko E."/>
            <person name="Jarju S."/>
            <person name="Secka A."/>
            <person name="Antonio M."/>
            <person name="Oren A."/>
            <person name="Chaudhuri R.R."/>
            <person name="La Ragione R."/>
            <person name="Hildebrand F."/>
            <person name="Pallen M.J."/>
        </authorList>
    </citation>
    <scope>NUCLEOTIDE SEQUENCE</scope>
    <source>
        <strain evidence="5">B1-3475</strain>
    </source>
</reference>
<comment type="caution">
    <text evidence="5">The sequence shown here is derived from an EMBL/GenBank/DDBJ whole genome shotgun (WGS) entry which is preliminary data.</text>
</comment>
<evidence type="ECO:0000313" key="6">
    <source>
        <dbReference type="Proteomes" id="UP000823617"/>
    </source>
</evidence>
<dbReference type="PROSITE" id="PS00356">
    <property type="entry name" value="HTH_LACI_1"/>
    <property type="match status" value="1"/>
</dbReference>
<evidence type="ECO:0000256" key="3">
    <source>
        <dbReference type="ARBA" id="ARBA00023163"/>
    </source>
</evidence>
<dbReference type="Proteomes" id="UP000823617">
    <property type="component" value="Unassembled WGS sequence"/>
</dbReference>
<gene>
    <name evidence="5" type="ORF">IAC08_04200</name>
</gene>
<organism evidence="5 6">
    <name type="scientific">Candidatus Cryptobacteroides intestinigallinarum</name>
    <dbReference type="NCBI Taxonomy" id="2840767"/>
    <lineage>
        <taxon>Bacteria</taxon>
        <taxon>Pseudomonadati</taxon>
        <taxon>Bacteroidota</taxon>
        <taxon>Bacteroidia</taxon>
        <taxon>Bacteroidales</taxon>
        <taxon>Candidatus Cryptobacteroides</taxon>
    </lineage>
</organism>
<dbReference type="GO" id="GO:0000976">
    <property type="term" value="F:transcription cis-regulatory region binding"/>
    <property type="evidence" value="ECO:0007669"/>
    <property type="project" value="TreeGrafter"/>
</dbReference>
<dbReference type="AlphaFoldDB" id="A0A9D9HKM8"/>
<sequence>MNKGSKVTINDVARMSGVSKGTVDRVLHNRGEVSAKSRDRVLKVIEELGYKPNIYASLLASRKEHRIVCIIPEFTSGEFWELTEKGIGKGKDYASDYGISVEIQKYDQYSMESFQQACERTLAVDPAGVIVAPLFRAETFKFVTELKNRGIAYIYIDSKLEDDNYLGYFGLPMYQSGYLCADMLTDGRDVPKVHIIRIARDKKGLSDPTVTRRTGFLDYMSEHYPDTEISNVFIDPKNREGIFKTLDKMFMDDPDPVKYLVMFNSRVHLVADYLRERNITTCRVVGFDVLEKNLSALRDGFVQMLIAQHSDSQTALAVSSLADWLVLGKPLPKKDNYTQMDILCRYNCDYYL</sequence>
<reference evidence="5" key="1">
    <citation type="submission" date="2020-10" db="EMBL/GenBank/DDBJ databases">
        <authorList>
            <person name="Gilroy R."/>
        </authorList>
    </citation>
    <scope>NUCLEOTIDE SEQUENCE</scope>
    <source>
        <strain evidence="5">B1-3475</strain>
    </source>
</reference>
<dbReference type="PANTHER" id="PTHR30146:SF144">
    <property type="entry name" value="LACI-FAMILY TRANSCRIPTION REGULATOR"/>
    <property type="match status" value="1"/>
</dbReference>
<evidence type="ECO:0000256" key="2">
    <source>
        <dbReference type="ARBA" id="ARBA00023125"/>
    </source>
</evidence>